<sequence>MKTRILVAMIFTLAICKSGFPSGTTIGNGISVNSAKKEKICKIDGKEVKRPIDDKCEEVLPETKDKKEEAPAPAPKK</sequence>
<gene>
    <name evidence="1" type="ORF">C0V70_05240</name>
</gene>
<protein>
    <submittedName>
        <fullName evidence="1">Uncharacterized protein</fullName>
    </submittedName>
</protein>
<name>A0A2K9NR24_BACTC</name>
<keyword evidence="2" id="KW-1185">Reference proteome</keyword>
<accession>A0A2K9NR24</accession>
<dbReference type="Proteomes" id="UP000235584">
    <property type="component" value="Chromosome"/>
</dbReference>
<dbReference type="KEGG" id="bsto:C0V70_05240"/>
<organism evidence="1 2">
    <name type="scientific">Bacteriovorax stolpii</name>
    <name type="common">Bdellovibrio stolpii</name>
    <dbReference type="NCBI Taxonomy" id="960"/>
    <lineage>
        <taxon>Bacteria</taxon>
        <taxon>Pseudomonadati</taxon>
        <taxon>Bdellovibrionota</taxon>
        <taxon>Bacteriovoracia</taxon>
        <taxon>Bacteriovoracales</taxon>
        <taxon>Bacteriovoracaceae</taxon>
        <taxon>Bacteriovorax</taxon>
    </lineage>
</organism>
<evidence type="ECO:0000313" key="1">
    <source>
        <dbReference type="EMBL" id="AUN97525.1"/>
    </source>
</evidence>
<proteinExistence type="predicted"/>
<dbReference type="RefSeq" id="WP_102242820.1">
    <property type="nucleotide sequence ID" value="NZ_CP025704.1"/>
</dbReference>
<dbReference type="AlphaFoldDB" id="A0A2K9NR24"/>
<dbReference type="EMBL" id="CP025704">
    <property type="protein sequence ID" value="AUN97525.1"/>
    <property type="molecule type" value="Genomic_DNA"/>
</dbReference>
<reference evidence="1 2" key="1">
    <citation type="submission" date="2018-01" db="EMBL/GenBank/DDBJ databases">
        <title>Complete genome sequence of Bacteriovorax stolpii DSM12778.</title>
        <authorList>
            <person name="Tang B."/>
            <person name="Chang J."/>
        </authorList>
    </citation>
    <scope>NUCLEOTIDE SEQUENCE [LARGE SCALE GENOMIC DNA]</scope>
    <source>
        <strain evidence="1 2">DSM 12778</strain>
    </source>
</reference>
<evidence type="ECO:0000313" key="2">
    <source>
        <dbReference type="Proteomes" id="UP000235584"/>
    </source>
</evidence>